<evidence type="ECO:0008006" key="4">
    <source>
        <dbReference type="Google" id="ProtNLM"/>
    </source>
</evidence>
<evidence type="ECO:0000313" key="3">
    <source>
        <dbReference type="Proteomes" id="UP000289200"/>
    </source>
</evidence>
<dbReference type="AlphaFoldDB" id="A0A447CZ85"/>
<sequence length="397" mass="42477">MVSGASGGASWMASWRAGRRGRLAAAVMLLAAGTGLAAAQGYPQQGYPQQGYPQQQGGGSYGQNPVCARLENQLGMINRGGDPTRNDQARRYEDAVGRQTNDLDRMIAQARRLGCESNPLFSLFSNQPAECRPLNAQIQETRDRLSRTQAELQRVQGGGDLEGQKQALIAALAQNNCGPQYQAAATQNRGLFGDLFGSNPALPVPDGMQSSTYRTLCVRTCDGYYFPISFQATPARFADDEQACQKLCPAAEVQLFTHRNPGEEVGQAVSLAGRSYRDLPTAFRYRQSLDQACSCRKPGQSWAEALGVTRDTTIERGDIVVTEERSKAMSQPRTDAQGRPIRADRRPAGPGTPAGQTGEAPPAADAARGPVRTVGPTFVPPPTTPAPTNLTPAAPAR</sequence>
<dbReference type="InterPro" id="IPR021293">
    <property type="entry name" value="DUF2865"/>
</dbReference>
<accession>A0A447CZ85</accession>
<gene>
    <name evidence="2" type="ORF">RHODGE_RHODGE_03775</name>
</gene>
<evidence type="ECO:0000313" key="2">
    <source>
        <dbReference type="EMBL" id="VCU10574.1"/>
    </source>
</evidence>
<proteinExistence type="predicted"/>
<name>A0A447CZ85_9BRAD</name>
<dbReference type="EMBL" id="UWOC01000173">
    <property type="protein sequence ID" value="VCU10574.1"/>
    <property type="molecule type" value="Genomic_DNA"/>
</dbReference>
<feature type="region of interest" description="Disordered" evidence="1">
    <location>
        <begin position="322"/>
        <end position="397"/>
    </location>
</feature>
<protein>
    <recommendedName>
        <fullName evidence="4">DUF2865 domain-containing protein</fullName>
    </recommendedName>
</protein>
<dbReference type="Proteomes" id="UP000289200">
    <property type="component" value="Unassembled WGS sequence"/>
</dbReference>
<dbReference type="Pfam" id="PF11064">
    <property type="entry name" value="DUF2865"/>
    <property type="match status" value="1"/>
</dbReference>
<organism evidence="2 3">
    <name type="scientific">Rhodoplanes serenus</name>
    <dbReference type="NCBI Taxonomy" id="200615"/>
    <lineage>
        <taxon>Bacteria</taxon>
        <taxon>Pseudomonadati</taxon>
        <taxon>Pseudomonadota</taxon>
        <taxon>Alphaproteobacteria</taxon>
        <taxon>Hyphomicrobiales</taxon>
        <taxon>Nitrobacteraceae</taxon>
        <taxon>Rhodoplanes</taxon>
    </lineage>
</organism>
<comment type="caution">
    <text evidence="2">The sequence shown here is derived from an EMBL/GenBank/DDBJ whole genome shotgun (WGS) entry which is preliminary data.</text>
</comment>
<keyword evidence="3" id="KW-1185">Reference proteome</keyword>
<feature type="compositionally biased region" description="Low complexity" evidence="1">
    <location>
        <begin position="348"/>
        <end position="377"/>
    </location>
</feature>
<feature type="compositionally biased region" description="Low complexity" evidence="1">
    <location>
        <begin position="386"/>
        <end position="397"/>
    </location>
</feature>
<reference evidence="3" key="1">
    <citation type="submission" date="2018-10" db="EMBL/GenBank/DDBJ databases">
        <authorList>
            <person name="Peiro R."/>
            <person name="Begona"/>
            <person name="Cbmso G."/>
            <person name="Lopez M."/>
            <person name="Gonzalez S."/>
            <person name="Sacristan E."/>
            <person name="Castillo E."/>
        </authorList>
    </citation>
    <scope>NUCLEOTIDE SEQUENCE [LARGE SCALE GENOMIC DNA]</scope>
</reference>
<evidence type="ECO:0000256" key="1">
    <source>
        <dbReference type="SAM" id="MobiDB-lite"/>
    </source>
</evidence>